<dbReference type="RefSeq" id="WP_116184423.1">
    <property type="nucleotide sequence ID" value="NZ_QTJX01000002.1"/>
</dbReference>
<feature type="compositionally biased region" description="Basic and acidic residues" evidence="2">
    <location>
        <begin position="695"/>
        <end position="766"/>
    </location>
</feature>
<keyword evidence="3" id="KW-0472">Membrane</keyword>
<gene>
    <name evidence="4" type="ORF">DX873_10670</name>
</gene>
<feature type="transmembrane region" description="Helical" evidence="3">
    <location>
        <begin position="23"/>
        <end position="44"/>
    </location>
</feature>
<comment type="caution">
    <text evidence="4">The sequence shown here is derived from an EMBL/GenBank/DDBJ whole genome shotgun (WGS) entry which is preliminary data.</text>
</comment>
<keyword evidence="5" id="KW-1185">Reference proteome</keyword>
<dbReference type="EMBL" id="QTJX01000002">
    <property type="protein sequence ID" value="RDY59810.1"/>
    <property type="molecule type" value="Genomic_DNA"/>
</dbReference>
<feature type="transmembrane region" description="Helical" evidence="3">
    <location>
        <begin position="56"/>
        <end position="74"/>
    </location>
</feature>
<keyword evidence="3" id="KW-1133">Transmembrane helix</keyword>
<keyword evidence="1" id="KW-0175">Coiled coil</keyword>
<keyword evidence="3" id="KW-0812">Transmembrane</keyword>
<evidence type="ECO:0000256" key="3">
    <source>
        <dbReference type="SAM" id="Phobius"/>
    </source>
</evidence>
<sequence>MDSYQKILDKLNGFIKKYYTKRLVKGILLFLTLGLLFWIAVTSMEHLFWLNQKWRLTLFVLFLGVEIYLLYKFIGEPLAYLFKLKKGITHMEASRLIGLHFPKVNDKLMNLMEFADDSDKSELLLASIDQRARLLGPVPFTEAVDVKESLRYARYLLAPLAVFGLLMLSGNVASFFESHQRVLNYDMAYERPAPFSFRLLNEDLEVLDNESLTIAVAVDGEMQPENVYMVVNGEQLLLQKNEGVFSHNFSAPVETSSFYLTANGWDSKTYSIVTHRTPRLVDFKMQLKYPSYLNREAEIISGSGNAVVPEGTRVTWNVKGNNVEEIGIASKDTMSLFEKDDSDFTHSQNIYADLRYELRTSNEFIKDYEKLSYSIDVVNDDRPTVVVEQSLDSLRPNQSFYRGEAKDDYGINRLHLVCYPVDDRSSSQRILLETPGSDFHRFYYTFPSGLDLEEGRSYRLYFEVVDNDGLRGGKVARSKEFDANYFDNNQLIKRELSIQNSVVKSFEGTLKKYKEQSKTLKEIQREQKESKALNFEDKNQIKDFIKKQEQQDELMEKFSQQLKESLSRESENEETRKMLQERLERQELEARKNEKLLEELNKLTEKINEEEFKKKLEELGKKQSSNAKSLEQILELTKRYYVTEKASQLSKELENMAKRQKLLSELKLGEDFSDKEQKRLNEDFEELSKELDELKKDNEGLQKPMDLEIDKKKSEEVKQDQKDALEEINKHQGSEESSTKDEKKEAGDKASKKQKSAADKMKEMSESLKQGAMGGGGSSITEDAEMLRQILDNLVTFSFKQEALFDKVENIDIDISQFSRTVKEQKELRRLFEHVDDSLFALSLRRAELSEFVNEQITEVYYNIDKALESIADNQVFQGASYQQYVMNATNSLAEFLADVLDNMQQSMNKGQGSGSGSDFQLPDIIQRQQDVQEKMNGKGQQGQKGGQEEKGSGEGKEGEGEQGKQEGGGKEGGKKDGEQGGNESGQGSEGNDGSSGSEMGLQEVYEIYKEQQFLRQQLEKQLEDMINNQERNLAKKLVKQMGDFENDLLENGITERTKNKANYIQHQLLKLENASLQQGETEERKSDNSQELFTNPITTKPEIFEDYKIDVEILNRQALPLRRNYEKKVKVYFKDD</sequence>
<feature type="coiled-coil region" evidence="1">
    <location>
        <begin position="1009"/>
        <end position="1040"/>
    </location>
</feature>
<evidence type="ECO:0000313" key="5">
    <source>
        <dbReference type="Proteomes" id="UP000261828"/>
    </source>
</evidence>
<reference evidence="4 5" key="1">
    <citation type="submission" date="2018-08" db="EMBL/GenBank/DDBJ databases">
        <title>Muricauda nanhaiensis sp. nov., isolated from seawater of the South China Sea.</title>
        <authorList>
            <person name="Dang Y."/>
        </authorList>
    </citation>
    <scope>NUCLEOTIDE SEQUENCE [LARGE SCALE GENOMIC DNA]</scope>
    <source>
        <strain evidence="4 5">SM1704</strain>
    </source>
</reference>
<feature type="region of interest" description="Disordered" evidence="2">
    <location>
        <begin position="695"/>
        <end position="777"/>
    </location>
</feature>
<dbReference type="AlphaFoldDB" id="A0A371JQM1"/>
<feature type="compositionally biased region" description="Gly residues" evidence="2">
    <location>
        <begin position="980"/>
        <end position="991"/>
    </location>
</feature>
<evidence type="ECO:0008006" key="6">
    <source>
        <dbReference type="Google" id="ProtNLM"/>
    </source>
</evidence>
<protein>
    <recommendedName>
        <fullName evidence="6">DUF4175 family protein</fullName>
    </recommendedName>
</protein>
<evidence type="ECO:0000256" key="1">
    <source>
        <dbReference type="SAM" id="Coils"/>
    </source>
</evidence>
<accession>A0A371JQM1</accession>
<feature type="transmembrane region" description="Helical" evidence="3">
    <location>
        <begin position="155"/>
        <end position="176"/>
    </location>
</feature>
<dbReference type="Proteomes" id="UP000261828">
    <property type="component" value="Unassembled WGS sequence"/>
</dbReference>
<evidence type="ECO:0000256" key="2">
    <source>
        <dbReference type="SAM" id="MobiDB-lite"/>
    </source>
</evidence>
<evidence type="ECO:0000313" key="4">
    <source>
        <dbReference type="EMBL" id="RDY59810.1"/>
    </source>
</evidence>
<name>A0A371JQM1_9FLAO</name>
<proteinExistence type="predicted"/>
<dbReference type="OrthoDB" id="9812498at2"/>
<organism evidence="4 5">
    <name type="scientific">Flagellimonas nanhaiensis</name>
    <dbReference type="NCBI Taxonomy" id="2292706"/>
    <lineage>
        <taxon>Bacteria</taxon>
        <taxon>Pseudomonadati</taxon>
        <taxon>Bacteroidota</taxon>
        <taxon>Flavobacteriia</taxon>
        <taxon>Flavobacteriales</taxon>
        <taxon>Flavobacteriaceae</taxon>
        <taxon>Flagellimonas</taxon>
    </lineage>
</organism>
<feature type="compositionally biased region" description="Basic and acidic residues" evidence="2">
    <location>
        <begin position="947"/>
        <end position="979"/>
    </location>
</feature>
<feature type="coiled-coil region" evidence="1">
    <location>
        <begin position="569"/>
        <end position="613"/>
    </location>
</feature>
<feature type="region of interest" description="Disordered" evidence="2">
    <location>
        <begin position="931"/>
        <end position="999"/>
    </location>
</feature>